<feature type="repeat" description="ANK" evidence="3">
    <location>
        <begin position="158"/>
        <end position="190"/>
    </location>
</feature>
<dbReference type="Gene3D" id="1.25.40.20">
    <property type="entry name" value="Ankyrin repeat-containing domain"/>
    <property type="match status" value="1"/>
</dbReference>
<dbReference type="InterPro" id="IPR001810">
    <property type="entry name" value="F-box_dom"/>
</dbReference>
<dbReference type="Pfam" id="PF12796">
    <property type="entry name" value="Ank_2"/>
    <property type="match status" value="1"/>
</dbReference>
<evidence type="ECO:0000259" key="5">
    <source>
        <dbReference type="PROSITE" id="PS50181"/>
    </source>
</evidence>
<name>A0ABR4G360_9EURO</name>
<gene>
    <name evidence="6" type="ORF">BJX66DRAFT_339197</name>
</gene>
<reference evidence="6 7" key="1">
    <citation type="submission" date="2024-07" db="EMBL/GenBank/DDBJ databases">
        <title>Section-level genome sequencing and comparative genomics of Aspergillus sections Usti and Cavernicolus.</title>
        <authorList>
            <consortium name="Lawrence Berkeley National Laboratory"/>
            <person name="Nybo J.L."/>
            <person name="Vesth T.C."/>
            <person name="Theobald S."/>
            <person name="Frisvad J.C."/>
            <person name="Larsen T.O."/>
            <person name="Kjaerboelling I."/>
            <person name="Rothschild-Mancinelli K."/>
            <person name="Lyhne E.K."/>
            <person name="Kogle M.E."/>
            <person name="Barry K."/>
            <person name="Clum A."/>
            <person name="Na H."/>
            <person name="Ledsgaard L."/>
            <person name="Lin J."/>
            <person name="Lipzen A."/>
            <person name="Kuo A."/>
            <person name="Riley R."/>
            <person name="Mondo S."/>
            <person name="Labutti K."/>
            <person name="Haridas S."/>
            <person name="Pangalinan J."/>
            <person name="Salamov A.A."/>
            <person name="Simmons B.A."/>
            <person name="Magnuson J.K."/>
            <person name="Chen J."/>
            <person name="Drula E."/>
            <person name="Henrissat B."/>
            <person name="Wiebenga A."/>
            <person name="Lubbers R.J."/>
            <person name="Gomes A.C."/>
            <person name="Makela M.R."/>
            <person name="Stajich J."/>
            <person name="Grigoriev I.V."/>
            <person name="Mortensen U.H."/>
            <person name="De Vries R.P."/>
            <person name="Baker S.E."/>
            <person name="Andersen M.R."/>
        </authorList>
    </citation>
    <scope>NUCLEOTIDE SEQUENCE [LARGE SCALE GENOMIC DNA]</scope>
    <source>
        <strain evidence="6 7">CBS 209.92</strain>
    </source>
</reference>
<organism evidence="6 7">
    <name type="scientific">Aspergillus keveii</name>
    <dbReference type="NCBI Taxonomy" id="714993"/>
    <lineage>
        <taxon>Eukaryota</taxon>
        <taxon>Fungi</taxon>
        <taxon>Dikarya</taxon>
        <taxon>Ascomycota</taxon>
        <taxon>Pezizomycotina</taxon>
        <taxon>Eurotiomycetes</taxon>
        <taxon>Eurotiomycetidae</taxon>
        <taxon>Eurotiales</taxon>
        <taxon>Aspergillaceae</taxon>
        <taxon>Aspergillus</taxon>
        <taxon>Aspergillus subgen. Nidulantes</taxon>
    </lineage>
</organism>
<dbReference type="InterPro" id="IPR050745">
    <property type="entry name" value="Multifunctional_regulatory"/>
</dbReference>
<evidence type="ECO:0000313" key="6">
    <source>
        <dbReference type="EMBL" id="KAL2793139.1"/>
    </source>
</evidence>
<keyword evidence="7" id="KW-1185">Reference proteome</keyword>
<dbReference type="PROSITE" id="PS50088">
    <property type="entry name" value="ANK_REPEAT"/>
    <property type="match status" value="1"/>
</dbReference>
<evidence type="ECO:0000256" key="3">
    <source>
        <dbReference type="PROSITE-ProRule" id="PRU00023"/>
    </source>
</evidence>
<keyword evidence="2 3" id="KW-0040">ANK repeat</keyword>
<evidence type="ECO:0000256" key="2">
    <source>
        <dbReference type="ARBA" id="ARBA00023043"/>
    </source>
</evidence>
<comment type="caution">
    <text evidence="6">The sequence shown here is derived from an EMBL/GenBank/DDBJ whole genome shotgun (WGS) entry which is preliminary data.</text>
</comment>
<accession>A0ABR4G360</accession>
<proteinExistence type="predicted"/>
<evidence type="ECO:0000256" key="4">
    <source>
        <dbReference type="SAM" id="MobiDB-lite"/>
    </source>
</evidence>
<dbReference type="InterPro" id="IPR036770">
    <property type="entry name" value="Ankyrin_rpt-contain_sf"/>
</dbReference>
<evidence type="ECO:0000256" key="1">
    <source>
        <dbReference type="ARBA" id="ARBA00022737"/>
    </source>
</evidence>
<dbReference type="Proteomes" id="UP001610563">
    <property type="component" value="Unassembled WGS sequence"/>
</dbReference>
<feature type="region of interest" description="Disordered" evidence="4">
    <location>
        <begin position="94"/>
        <end position="118"/>
    </location>
</feature>
<dbReference type="PROSITE" id="PS50297">
    <property type="entry name" value="ANK_REP_REGION"/>
    <property type="match status" value="1"/>
</dbReference>
<keyword evidence="1" id="KW-0677">Repeat</keyword>
<dbReference type="PANTHER" id="PTHR24189:SF72">
    <property type="entry name" value="ANKYRIN REPEAT-CONTAINING DOMAIN-CONTAINING PROTEIN"/>
    <property type="match status" value="1"/>
</dbReference>
<dbReference type="SUPFAM" id="SSF48403">
    <property type="entry name" value="Ankyrin repeat"/>
    <property type="match status" value="1"/>
</dbReference>
<dbReference type="InterPro" id="IPR002110">
    <property type="entry name" value="Ankyrin_rpt"/>
</dbReference>
<evidence type="ECO:0000313" key="7">
    <source>
        <dbReference type="Proteomes" id="UP001610563"/>
    </source>
</evidence>
<feature type="domain" description="F-box" evidence="5">
    <location>
        <begin position="1"/>
        <end position="29"/>
    </location>
</feature>
<dbReference type="PANTHER" id="PTHR24189">
    <property type="entry name" value="MYOTROPHIN"/>
    <property type="match status" value="1"/>
</dbReference>
<dbReference type="EMBL" id="JBFTWV010000062">
    <property type="protein sequence ID" value="KAL2793139.1"/>
    <property type="molecule type" value="Genomic_DNA"/>
</dbReference>
<dbReference type="SMART" id="SM00248">
    <property type="entry name" value="ANK"/>
    <property type="match status" value="2"/>
</dbReference>
<sequence>MNLTSLPTELILEIVSHVPVLDYYNLKLAGSPRITAAVRQVCALLPRGTYLSELVLEDHRRRGPDAPPRRAMEIMVARGQCALVAHYEKNYSPKGAVGQDGSQNAKVKPTAPSRQEGDTWLDEEKRAFRLAVHWAAYYGSRNVVEALLHRIHLRGGKHGRKPLHFAALGGQVGVVEFLLKHGADVNALDYRGRTPLALARSRRKGEYFEVLDSGDEEWVKVYLDDQTSYKQFVDAFRYLPWKLVQRFRVLRMWGGYRRKAPVRDRKRLAVMRWKIQSAALESGFASIFFVTLQQGMDINAFVDVKIGGGTALHWAVRRRRGLCSVSSPTSLSLMCNSISGAYFITAAQSLFANRMLSSLASKYHTIDLFQVLTTSASEITRVFQGAELIAVH</sequence>
<protein>
    <submittedName>
        <fullName evidence="6">Ankyrin repeat-containing domain protein</fullName>
    </submittedName>
</protein>
<dbReference type="PROSITE" id="PS50181">
    <property type="entry name" value="FBOX"/>
    <property type="match status" value="1"/>
</dbReference>